<organism evidence="2 3">
    <name type="scientific">Parasitella parasitica</name>
    <dbReference type="NCBI Taxonomy" id="35722"/>
    <lineage>
        <taxon>Eukaryota</taxon>
        <taxon>Fungi</taxon>
        <taxon>Fungi incertae sedis</taxon>
        <taxon>Mucoromycota</taxon>
        <taxon>Mucoromycotina</taxon>
        <taxon>Mucoromycetes</taxon>
        <taxon>Mucorales</taxon>
        <taxon>Mucorineae</taxon>
        <taxon>Mucoraceae</taxon>
        <taxon>Parasitella</taxon>
    </lineage>
</organism>
<reference evidence="2 3" key="1">
    <citation type="submission" date="2014-09" db="EMBL/GenBank/DDBJ databases">
        <authorList>
            <person name="Ellenberger Sabrina"/>
        </authorList>
    </citation>
    <scope>NUCLEOTIDE SEQUENCE [LARGE SCALE GENOMIC DNA]</scope>
    <source>
        <strain evidence="2 3">CBS 412.66</strain>
    </source>
</reference>
<evidence type="ECO:0000313" key="3">
    <source>
        <dbReference type="Proteomes" id="UP000054107"/>
    </source>
</evidence>
<dbReference type="EMBL" id="LN733710">
    <property type="protein sequence ID" value="CEP17553.1"/>
    <property type="molecule type" value="Genomic_DNA"/>
</dbReference>
<name>A0A0B7NQG2_9FUNG</name>
<keyword evidence="3" id="KW-1185">Reference proteome</keyword>
<protein>
    <submittedName>
        <fullName evidence="2">Uncharacterized protein</fullName>
    </submittedName>
</protein>
<dbReference type="AlphaFoldDB" id="A0A0B7NQG2"/>
<feature type="compositionally biased region" description="Acidic residues" evidence="1">
    <location>
        <begin position="285"/>
        <end position="298"/>
    </location>
</feature>
<accession>A0A0B7NQG2</accession>
<proteinExistence type="predicted"/>
<evidence type="ECO:0000313" key="2">
    <source>
        <dbReference type="EMBL" id="CEP17553.1"/>
    </source>
</evidence>
<gene>
    <name evidence="2" type="primary">PARPA_11851.1 scaffold 44722</name>
</gene>
<sequence length="427" mass="49785">MLNFTVEETVPDVAATEKFVHLATFYGEDGVLDLQKAELPRRFNKHFQNETRGWHKFALAASFEIWSTNSLLNKKHGEDWYRMHVYSNLLDKVFLDDNEFETKRSECVSQVMKVLKETEKDVKLQKLDFILRDLNTDNDIVTVEEKPSLKGVKADIKKGQSLKKHALYLWSKKVGSDVLMEQLEAISCQWQGTKFTIYGSRLLSSGEIFTYKKGVFGFPISIKHLPEFSQLLMAIISLKRIVKLNYAKFILILEEKYKQEIERLNFSEDSLNEISFVSNSTNSDCESEEEGDQDDKDDGDFVERIKEKLDQMKPDEQGLKKFSDWEVSFNRNTVWVWQDVIFEFLWPTTTIIDIKEALLSLDFSDIWYSQVKGIRPYRILLITLSQIWLAHMRFVFDNTPLVPEAILVSVRSTVRQTVDEDNIHSLL</sequence>
<dbReference type="OrthoDB" id="2226190at2759"/>
<evidence type="ECO:0000256" key="1">
    <source>
        <dbReference type="SAM" id="MobiDB-lite"/>
    </source>
</evidence>
<feature type="region of interest" description="Disordered" evidence="1">
    <location>
        <begin position="278"/>
        <end position="298"/>
    </location>
</feature>
<dbReference type="Proteomes" id="UP000054107">
    <property type="component" value="Unassembled WGS sequence"/>
</dbReference>